<dbReference type="SUPFAM" id="SSF161093">
    <property type="entry name" value="MgtE membrane domain-like"/>
    <property type="match status" value="1"/>
</dbReference>
<keyword evidence="9" id="KW-1003">Cell membrane</keyword>
<dbReference type="Gene3D" id="3.10.580.10">
    <property type="entry name" value="CBS-domain"/>
    <property type="match status" value="1"/>
</dbReference>
<comment type="subcellular location">
    <subcellularLocation>
        <location evidence="9">Cell membrane</location>
        <topology evidence="9">Multi-pass membrane protein</topology>
    </subcellularLocation>
    <subcellularLocation>
        <location evidence="1">Membrane</location>
        <topology evidence="1">Multi-pass membrane protein</topology>
    </subcellularLocation>
</comment>
<dbReference type="GO" id="GO:0015095">
    <property type="term" value="F:magnesium ion transmembrane transporter activity"/>
    <property type="evidence" value="ECO:0007669"/>
    <property type="project" value="UniProtKB-UniRule"/>
</dbReference>
<dbReference type="EMBL" id="BBNQ01000008">
    <property type="protein sequence ID" value="GAL62778.1"/>
    <property type="molecule type" value="Genomic_DNA"/>
</dbReference>
<evidence type="ECO:0000256" key="6">
    <source>
        <dbReference type="ARBA" id="ARBA00022989"/>
    </source>
</evidence>
<comment type="similarity">
    <text evidence="2 9">Belongs to the SLC41A transporter family.</text>
</comment>
<protein>
    <recommendedName>
        <fullName evidence="9">Magnesium transporter MgtE</fullName>
    </recommendedName>
</protein>
<keyword evidence="8" id="KW-0129">CBS domain</keyword>
<dbReference type="EMBL" id="SORL01000008">
    <property type="protein sequence ID" value="TDY62644.1"/>
    <property type="molecule type" value="Genomic_DNA"/>
</dbReference>
<evidence type="ECO:0000259" key="10">
    <source>
        <dbReference type="PROSITE" id="PS51371"/>
    </source>
</evidence>
<dbReference type="Proteomes" id="UP000029644">
    <property type="component" value="Unassembled WGS sequence"/>
</dbReference>
<accession>A0A4R8MBF7</accession>
<dbReference type="SMART" id="SM00924">
    <property type="entry name" value="MgtE_N"/>
    <property type="match status" value="1"/>
</dbReference>
<dbReference type="InterPro" id="IPR000644">
    <property type="entry name" value="CBS_dom"/>
</dbReference>
<dbReference type="GO" id="GO:0046872">
    <property type="term" value="F:metal ion binding"/>
    <property type="evidence" value="ECO:0007669"/>
    <property type="project" value="UniProtKB-KW"/>
</dbReference>
<feature type="transmembrane region" description="Helical" evidence="9">
    <location>
        <begin position="366"/>
        <end position="386"/>
    </location>
</feature>
<comment type="function">
    <text evidence="9">Acts as a magnesium transporter.</text>
</comment>
<keyword evidence="5 9" id="KW-0460">Magnesium</keyword>
<evidence type="ECO:0000256" key="4">
    <source>
        <dbReference type="ARBA" id="ARBA00022692"/>
    </source>
</evidence>
<dbReference type="InterPro" id="IPR046342">
    <property type="entry name" value="CBS_dom_sf"/>
</dbReference>
<comment type="caution">
    <text evidence="12">The sequence shown here is derived from an EMBL/GenBank/DDBJ whole genome shotgun (WGS) entry which is preliminary data.</text>
</comment>
<organism evidence="12 14">
    <name type="scientific">Algibacter lectus</name>
    <dbReference type="NCBI Taxonomy" id="221126"/>
    <lineage>
        <taxon>Bacteria</taxon>
        <taxon>Pseudomonadati</taxon>
        <taxon>Bacteroidota</taxon>
        <taxon>Flavobacteriia</taxon>
        <taxon>Flavobacteriales</taxon>
        <taxon>Flavobacteriaceae</taxon>
        <taxon>Algibacter</taxon>
    </lineage>
</organism>
<feature type="domain" description="CBS" evidence="10">
    <location>
        <begin position="211"/>
        <end position="267"/>
    </location>
</feature>
<keyword evidence="7 9" id="KW-0472">Membrane</keyword>
<keyword evidence="3 9" id="KW-0813">Transport</keyword>
<evidence type="ECO:0000313" key="13">
    <source>
        <dbReference type="EMBL" id="TDY62644.1"/>
    </source>
</evidence>
<dbReference type="Pfam" id="PF01769">
    <property type="entry name" value="MgtE"/>
    <property type="match status" value="1"/>
</dbReference>
<dbReference type="InterPro" id="IPR006669">
    <property type="entry name" value="MgtE_transporter"/>
</dbReference>
<evidence type="ECO:0000256" key="3">
    <source>
        <dbReference type="ARBA" id="ARBA00022448"/>
    </source>
</evidence>
<keyword evidence="6 9" id="KW-1133">Transmembrane helix</keyword>
<reference evidence="14 15" key="1">
    <citation type="journal article" date="2014" name="Genome Announc.">
        <title>Draft Genome Sequences of Marine Flavobacterium Algibacter lectus Strains SS8 and NR4.</title>
        <authorList>
            <person name="Takatani N."/>
            <person name="Nakanishi M."/>
            <person name="Meirelles P."/>
            <person name="Mino S."/>
            <person name="Suda W."/>
            <person name="Oshima K."/>
            <person name="Hattori M."/>
            <person name="Ohkuma M."/>
            <person name="Hosokawa M."/>
            <person name="Miyashita K."/>
            <person name="Thompson F.L."/>
            <person name="Niwa A."/>
            <person name="Sawabe T."/>
            <person name="Sawabe T."/>
        </authorList>
    </citation>
    <scope>NUCLEOTIDE SEQUENCE [LARGE SCALE GENOMIC DNA]</scope>
    <source>
        <strain evidence="12">JCM 19274</strain>
        <strain evidence="11 15">JCM 19300</strain>
        <strain evidence="14">JCM19274</strain>
    </source>
</reference>
<evidence type="ECO:0000256" key="7">
    <source>
        <dbReference type="ARBA" id="ARBA00023136"/>
    </source>
</evidence>
<proteinExistence type="inferred from homology"/>
<evidence type="ECO:0000256" key="9">
    <source>
        <dbReference type="RuleBase" id="RU362011"/>
    </source>
</evidence>
<feature type="transmembrane region" description="Helical" evidence="9">
    <location>
        <begin position="323"/>
        <end position="346"/>
    </location>
</feature>
<dbReference type="InterPro" id="IPR006668">
    <property type="entry name" value="Mg_transptr_MgtE_intracell_dom"/>
</dbReference>
<feature type="transmembrane region" description="Helical" evidence="9">
    <location>
        <begin position="432"/>
        <end position="455"/>
    </location>
</feature>
<dbReference type="AlphaFoldDB" id="A0A090X5L6"/>
<evidence type="ECO:0000313" key="14">
    <source>
        <dbReference type="Proteomes" id="UP000029643"/>
    </source>
</evidence>
<feature type="transmembrane region" description="Helical" evidence="9">
    <location>
        <begin position="392"/>
        <end position="420"/>
    </location>
</feature>
<dbReference type="Proteomes" id="UP000029643">
    <property type="component" value="Unassembled WGS sequence"/>
</dbReference>
<dbReference type="NCBIfam" id="TIGR00400">
    <property type="entry name" value="mgtE"/>
    <property type="match status" value="1"/>
</dbReference>
<dbReference type="SMART" id="SM00116">
    <property type="entry name" value="CBS"/>
    <property type="match status" value="2"/>
</dbReference>
<dbReference type="OrthoDB" id="9790355at2"/>
<evidence type="ECO:0000256" key="2">
    <source>
        <dbReference type="ARBA" id="ARBA00009749"/>
    </source>
</evidence>
<keyword evidence="9" id="KW-0479">Metal-binding</keyword>
<dbReference type="Gene3D" id="1.10.357.20">
    <property type="entry name" value="SLC41 divalent cation transporters, integral membrane domain"/>
    <property type="match status" value="1"/>
</dbReference>
<evidence type="ECO:0000313" key="16">
    <source>
        <dbReference type="Proteomes" id="UP000294824"/>
    </source>
</evidence>
<feature type="transmembrane region" description="Helical" evidence="9">
    <location>
        <begin position="295"/>
        <end position="317"/>
    </location>
</feature>
<dbReference type="GO" id="GO:0005886">
    <property type="term" value="C:plasma membrane"/>
    <property type="evidence" value="ECO:0007669"/>
    <property type="project" value="UniProtKB-SubCell"/>
</dbReference>
<dbReference type="PANTHER" id="PTHR43773">
    <property type="entry name" value="MAGNESIUM TRANSPORTER MGTE"/>
    <property type="match status" value="1"/>
</dbReference>
<dbReference type="PROSITE" id="PS51371">
    <property type="entry name" value="CBS"/>
    <property type="match status" value="2"/>
</dbReference>
<name>A0A090X5L6_9FLAO</name>
<dbReference type="Pfam" id="PF00571">
    <property type="entry name" value="CBS"/>
    <property type="match status" value="2"/>
</dbReference>
<evidence type="ECO:0000313" key="12">
    <source>
        <dbReference type="EMBL" id="GAL79747.1"/>
    </source>
</evidence>
<evidence type="ECO:0000313" key="15">
    <source>
        <dbReference type="Proteomes" id="UP000029644"/>
    </source>
</evidence>
<gene>
    <name evidence="13" type="ORF">DFQ06_2490</name>
    <name evidence="12" type="ORF">JCM19274_3159</name>
    <name evidence="11" type="ORF">JCM19300_3346</name>
</gene>
<dbReference type="InterPro" id="IPR006667">
    <property type="entry name" value="SLC41_membr_dom"/>
</dbReference>
<dbReference type="InterPro" id="IPR038076">
    <property type="entry name" value="MgtE_N_sf"/>
</dbReference>
<comment type="subunit">
    <text evidence="9">Homodimer.</text>
</comment>
<keyword evidence="16" id="KW-1185">Reference proteome</keyword>
<dbReference type="SUPFAM" id="SSF158791">
    <property type="entry name" value="MgtE N-terminal domain-like"/>
    <property type="match status" value="1"/>
</dbReference>
<evidence type="ECO:0000256" key="1">
    <source>
        <dbReference type="ARBA" id="ARBA00004141"/>
    </source>
</evidence>
<feature type="domain" description="CBS" evidence="10">
    <location>
        <begin position="147"/>
        <end position="210"/>
    </location>
</feature>
<dbReference type="Proteomes" id="UP000294824">
    <property type="component" value="Unassembled WGS sequence"/>
</dbReference>
<dbReference type="RefSeq" id="WP_081958633.1">
    <property type="nucleotide sequence ID" value="NZ_BBNQ01000008.1"/>
</dbReference>
<dbReference type="InterPro" id="IPR036739">
    <property type="entry name" value="SLC41_membr_dom_sf"/>
</dbReference>
<dbReference type="SUPFAM" id="SSF54631">
    <property type="entry name" value="CBS-domain pair"/>
    <property type="match status" value="1"/>
</dbReference>
<evidence type="ECO:0000256" key="8">
    <source>
        <dbReference type="PROSITE-ProRule" id="PRU00703"/>
    </source>
</evidence>
<dbReference type="Gene3D" id="1.25.60.10">
    <property type="entry name" value="MgtE N-terminal domain-like"/>
    <property type="match status" value="1"/>
</dbReference>
<sequence length="457" mass="50321">MSEETENIQFQLTKELIEQVELLIAEKNDKELKVLLDEFHHADIAEILDEIDLEEAMYVIKLLDSETTSDILMELDEDNREKVLRNLSAKEIAEEIEELDTDDAADIIAELPESRQQEVISQIVDEEHKAEINELLAYDEDTAGGLMAKELVKVYDTWTVAGCLRRIRGQAEEVTRVHSVYVVNKQGKLVGRLSLKDLIVAKNEQKIADIYISSVDSVNVHDDVEVVAQVMAKYDLEAIPVVDGKQILLGRITIDDIVDVIKEEAEKDYQLAAGISQDVEADDSVWELTKARLPWLLIGMFGGLGAASIISGFTGAMLKYTELLLFIPLIQATAGNVGVQSSAIVVQGLANNTIKGKLLKRLLKEFSLGLVNGVAIALIVLLISHFGFKTSYLVSMTIGIALITVIIMAALIGTFVPIILDKRGVDPAIATGPFITTSNDIFGILIYFLIAKAILGF</sequence>
<dbReference type="CDD" id="cd04606">
    <property type="entry name" value="CBS_pair_Mg_transporter"/>
    <property type="match status" value="1"/>
</dbReference>
<dbReference type="Pfam" id="PF03448">
    <property type="entry name" value="MgtE_N"/>
    <property type="match status" value="1"/>
</dbReference>
<accession>A0A090X5L6</accession>
<evidence type="ECO:0000313" key="11">
    <source>
        <dbReference type="EMBL" id="GAL62778.1"/>
    </source>
</evidence>
<dbReference type="STRING" id="221126.SAMN04489722_104138"/>
<reference evidence="13 16" key="2">
    <citation type="submission" date="2019-03" db="EMBL/GenBank/DDBJ databases">
        <title>Genomic Encyclopedia of Type Strains, Phase III (KMG-III): the genomes of soil and plant-associated and newly described type strains.</title>
        <authorList>
            <person name="Whitman W."/>
        </authorList>
    </citation>
    <scope>NUCLEOTIDE SEQUENCE [LARGE SCALE GENOMIC DNA]</scope>
    <source>
        <strain evidence="13 16">CECT 8301</strain>
    </source>
</reference>
<evidence type="ECO:0000256" key="5">
    <source>
        <dbReference type="ARBA" id="ARBA00022842"/>
    </source>
</evidence>
<keyword evidence="4 9" id="KW-0812">Transmembrane</keyword>
<dbReference type="EMBL" id="BBNU01000007">
    <property type="protein sequence ID" value="GAL79747.1"/>
    <property type="molecule type" value="Genomic_DNA"/>
</dbReference>
<dbReference type="PANTHER" id="PTHR43773:SF1">
    <property type="entry name" value="MAGNESIUM TRANSPORTER MGTE"/>
    <property type="match status" value="1"/>
</dbReference>